<comment type="caution">
    <text evidence="3">The sequence shown here is derived from an EMBL/GenBank/DDBJ whole genome shotgun (WGS) entry which is preliminary data.</text>
</comment>
<dbReference type="RefSeq" id="WP_386730181.1">
    <property type="nucleotide sequence ID" value="NZ_JBHSTP010000002.1"/>
</dbReference>
<protein>
    <submittedName>
        <fullName evidence="3">ABC transporter substrate-binding protein</fullName>
    </submittedName>
</protein>
<keyword evidence="1" id="KW-0732">Signal</keyword>
<sequence>MKKASFAAILAATALMLTACSPGSDSNDSGSPNTGTTDLKIGNFLDVNSWDPALADIGFDGPYLSAVYDPLVALDSDGNPIPALATDWKVSDDFLTVTMNLRTDAKFSDGEAFDAKAAVASLKHLKAGPRSGEAYLSVASFTAVDDDTVEFALTRRDDTLLYFMGLGRSYMMSPSAITANSLKDAPVGSGPYTLEASTSVAGAEYHFAKVADHWDSKTYPFTTLTIFPIIDATARHNAMLSGQINVNFANATDIPQAEENGWNVASKVSGWVGLQFIDRTGATLKPLGDERVRQALNYAFDGASILQSIGSGAGAASNQVFPAGGTIDDKSLDDMYAYSVEKAKALLAEAGYADGFALNMPMSPVFQTWQAVAEQSLAAIGVTVTWDDMQQPDYQLNAPTYPMFITFLAMDSNPLATVARQVTSAQWFNPAPQYDQFPDVKALVDEISTSQGDDQLKAVGELDTLLTKKAWWSVWYQAENTYFSSDGITVTPVTGMMFPTLRYIQQG</sequence>
<organism evidence="3 4">
    <name type="scientific">Luethyella okanaganae</name>
    <dbReference type="NCBI Taxonomy" id="69372"/>
    <lineage>
        <taxon>Bacteria</taxon>
        <taxon>Bacillati</taxon>
        <taxon>Actinomycetota</taxon>
        <taxon>Actinomycetes</taxon>
        <taxon>Micrococcales</taxon>
        <taxon>Microbacteriaceae</taxon>
        <taxon>Luethyella</taxon>
    </lineage>
</organism>
<gene>
    <name evidence="3" type="ORF">ACFQB0_08540</name>
</gene>
<dbReference type="PROSITE" id="PS51257">
    <property type="entry name" value="PROKAR_LIPOPROTEIN"/>
    <property type="match status" value="1"/>
</dbReference>
<dbReference type="Pfam" id="PF00496">
    <property type="entry name" value="SBP_bac_5"/>
    <property type="match status" value="1"/>
</dbReference>
<dbReference type="Gene3D" id="3.10.105.10">
    <property type="entry name" value="Dipeptide-binding Protein, Domain 3"/>
    <property type="match status" value="1"/>
</dbReference>
<dbReference type="InterPro" id="IPR030678">
    <property type="entry name" value="Peptide/Ni-bd"/>
</dbReference>
<dbReference type="SUPFAM" id="SSF53850">
    <property type="entry name" value="Periplasmic binding protein-like II"/>
    <property type="match status" value="1"/>
</dbReference>
<dbReference type="PIRSF" id="PIRSF002741">
    <property type="entry name" value="MppA"/>
    <property type="match status" value="1"/>
</dbReference>
<accession>A0ABW1VH08</accession>
<feature type="domain" description="Solute-binding protein family 5" evidence="2">
    <location>
        <begin position="80"/>
        <end position="416"/>
    </location>
</feature>
<dbReference type="Gene3D" id="3.40.190.10">
    <property type="entry name" value="Periplasmic binding protein-like II"/>
    <property type="match status" value="1"/>
</dbReference>
<dbReference type="InterPro" id="IPR039424">
    <property type="entry name" value="SBP_5"/>
</dbReference>
<dbReference type="Proteomes" id="UP001596306">
    <property type="component" value="Unassembled WGS sequence"/>
</dbReference>
<feature type="chain" id="PRO_5046203558" evidence="1">
    <location>
        <begin position="20"/>
        <end position="507"/>
    </location>
</feature>
<dbReference type="InterPro" id="IPR000914">
    <property type="entry name" value="SBP_5_dom"/>
</dbReference>
<dbReference type="PANTHER" id="PTHR30290">
    <property type="entry name" value="PERIPLASMIC BINDING COMPONENT OF ABC TRANSPORTER"/>
    <property type="match status" value="1"/>
</dbReference>
<keyword evidence="4" id="KW-1185">Reference proteome</keyword>
<evidence type="ECO:0000313" key="3">
    <source>
        <dbReference type="EMBL" id="MFC6356153.1"/>
    </source>
</evidence>
<evidence type="ECO:0000313" key="4">
    <source>
        <dbReference type="Proteomes" id="UP001596306"/>
    </source>
</evidence>
<name>A0ABW1VH08_9MICO</name>
<proteinExistence type="predicted"/>
<dbReference type="EMBL" id="JBHSTP010000002">
    <property type="protein sequence ID" value="MFC6356153.1"/>
    <property type="molecule type" value="Genomic_DNA"/>
</dbReference>
<evidence type="ECO:0000259" key="2">
    <source>
        <dbReference type="Pfam" id="PF00496"/>
    </source>
</evidence>
<feature type="signal peptide" evidence="1">
    <location>
        <begin position="1"/>
        <end position="19"/>
    </location>
</feature>
<evidence type="ECO:0000256" key="1">
    <source>
        <dbReference type="SAM" id="SignalP"/>
    </source>
</evidence>
<reference evidence="4" key="1">
    <citation type="journal article" date="2019" name="Int. J. Syst. Evol. Microbiol.">
        <title>The Global Catalogue of Microorganisms (GCM) 10K type strain sequencing project: providing services to taxonomists for standard genome sequencing and annotation.</title>
        <authorList>
            <consortium name="The Broad Institute Genomics Platform"/>
            <consortium name="The Broad Institute Genome Sequencing Center for Infectious Disease"/>
            <person name="Wu L."/>
            <person name="Ma J."/>
        </authorList>
    </citation>
    <scope>NUCLEOTIDE SEQUENCE [LARGE SCALE GENOMIC DNA]</scope>
    <source>
        <strain evidence="4">CCUG 43304</strain>
    </source>
</reference>